<dbReference type="AlphaFoldDB" id="A0A501W692"/>
<reference evidence="3 4" key="1">
    <citation type="submission" date="2019-06" db="EMBL/GenBank/DDBJ databases">
        <title>A novel bacterium of genus Pontibacter, isolated from marine sediment.</title>
        <authorList>
            <person name="Huang H."/>
            <person name="Mo K."/>
            <person name="Hu Y."/>
        </authorList>
    </citation>
    <scope>NUCLEOTIDE SEQUENCE [LARGE SCALE GENOMIC DNA]</scope>
    <source>
        <strain evidence="3 4">HB172049</strain>
    </source>
</reference>
<dbReference type="Pfam" id="PF13091">
    <property type="entry name" value="PLDc_2"/>
    <property type="match status" value="1"/>
</dbReference>
<evidence type="ECO:0000256" key="1">
    <source>
        <dbReference type="SAM" id="Coils"/>
    </source>
</evidence>
<comment type="caution">
    <text evidence="3">The sequence shown here is derived from an EMBL/GenBank/DDBJ whole genome shotgun (WGS) entry which is preliminary data.</text>
</comment>
<protein>
    <recommendedName>
        <fullName evidence="2">Phospholipase D-like domain-containing protein</fullName>
    </recommendedName>
</protein>
<dbReference type="Proteomes" id="UP000316727">
    <property type="component" value="Unassembled WGS sequence"/>
</dbReference>
<gene>
    <name evidence="3" type="ORF">FJM65_12725</name>
</gene>
<organism evidence="3 4">
    <name type="scientific">Pontibacter mangrovi</name>
    <dbReference type="NCBI Taxonomy" id="2589816"/>
    <lineage>
        <taxon>Bacteria</taxon>
        <taxon>Pseudomonadati</taxon>
        <taxon>Bacteroidota</taxon>
        <taxon>Cytophagia</taxon>
        <taxon>Cytophagales</taxon>
        <taxon>Hymenobacteraceae</taxon>
        <taxon>Pontibacter</taxon>
    </lineage>
</organism>
<dbReference type="EMBL" id="VFRQ01000006">
    <property type="protein sequence ID" value="TPE43614.1"/>
    <property type="molecule type" value="Genomic_DNA"/>
</dbReference>
<name>A0A501W692_9BACT</name>
<dbReference type="SUPFAM" id="SSF56024">
    <property type="entry name" value="Phospholipase D/nuclease"/>
    <property type="match status" value="1"/>
</dbReference>
<accession>A0A501W692</accession>
<dbReference type="Gene3D" id="3.30.870.10">
    <property type="entry name" value="Endonuclease Chain A"/>
    <property type="match status" value="1"/>
</dbReference>
<proteinExistence type="predicted"/>
<keyword evidence="1" id="KW-0175">Coiled coil</keyword>
<evidence type="ECO:0000313" key="3">
    <source>
        <dbReference type="EMBL" id="TPE43614.1"/>
    </source>
</evidence>
<sequence length="306" mass="34988">MKILQPHRISTEILDLIYDAKQYLIIVSPYVNFRNWQRLADELVKAKNRGVRIDFFVRNEPENAASWEQVESLSITPRLVNNLHAKFYFNEKNGVISSMNLLSSSNSNSIEIGCKLETNDELDELKRFVKDFVITNEVREKPNEDDLYLSKEKFKVVLEGYIANDTRSSTRVYFKNGILNIKACSNSFSLSIDKVHNKVYVDAILSQDEASMYQSEAAKHLRNGYLTHELIAGGNGYHNMIGAYSNTRLSNSYLDNLRVNEKKELIVAISEFIKGVTSFKDACYDIKKAEKEADRAKAKEADTEAK</sequence>
<evidence type="ECO:0000259" key="2">
    <source>
        <dbReference type="Pfam" id="PF13091"/>
    </source>
</evidence>
<dbReference type="CDD" id="cd00138">
    <property type="entry name" value="PLDc_SF"/>
    <property type="match status" value="1"/>
</dbReference>
<feature type="coiled-coil region" evidence="1">
    <location>
        <begin position="279"/>
        <end position="306"/>
    </location>
</feature>
<dbReference type="OrthoDB" id="5500241at2"/>
<dbReference type="RefSeq" id="WP_140621916.1">
    <property type="nucleotide sequence ID" value="NZ_VFRQ01000006.1"/>
</dbReference>
<evidence type="ECO:0000313" key="4">
    <source>
        <dbReference type="Proteomes" id="UP000316727"/>
    </source>
</evidence>
<keyword evidence="4" id="KW-1185">Reference proteome</keyword>
<feature type="domain" description="Phospholipase D-like" evidence="2">
    <location>
        <begin position="13"/>
        <end position="127"/>
    </location>
</feature>
<dbReference type="InterPro" id="IPR025202">
    <property type="entry name" value="PLD-like_dom"/>
</dbReference>